<sequence>MFSIIQIEQYEMMSRKFVINLRIKAKFKVNGTAPSKFYSQDIKWNFQKGLDKYLKATNNKKAKIVACFDVETLDNDE</sequence>
<dbReference type="AlphaFoldDB" id="A0A3M7PVS2"/>
<feature type="non-terminal residue" evidence="1">
    <location>
        <position position="77"/>
    </location>
</feature>
<comment type="caution">
    <text evidence="1">The sequence shown here is derived from an EMBL/GenBank/DDBJ whole genome shotgun (WGS) entry which is preliminary data.</text>
</comment>
<organism evidence="1 2">
    <name type="scientific">Brachionus plicatilis</name>
    <name type="common">Marine rotifer</name>
    <name type="synonym">Brachionus muelleri</name>
    <dbReference type="NCBI Taxonomy" id="10195"/>
    <lineage>
        <taxon>Eukaryota</taxon>
        <taxon>Metazoa</taxon>
        <taxon>Spiralia</taxon>
        <taxon>Gnathifera</taxon>
        <taxon>Rotifera</taxon>
        <taxon>Eurotatoria</taxon>
        <taxon>Monogononta</taxon>
        <taxon>Pseudotrocha</taxon>
        <taxon>Ploima</taxon>
        <taxon>Brachionidae</taxon>
        <taxon>Brachionus</taxon>
    </lineage>
</organism>
<proteinExistence type="predicted"/>
<protein>
    <submittedName>
        <fullName evidence="1">Uncharacterized protein</fullName>
    </submittedName>
</protein>
<keyword evidence="2" id="KW-1185">Reference proteome</keyword>
<evidence type="ECO:0000313" key="1">
    <source>
        <dbReference type="EMBL" id="RNA02865.1"/>
    </source>
</evidence>
<evidence type="ECO:0000313" key="2">
    <source>
        <dbReference type="Proteomes" id="UP000276133"/>
    </source>
</evidence>
<gene>
    <name evidence="1" type="ORF">BpHYR1_021017</name>
</gene>
<accession>A0A3M7PVS2</accession>
<dbReference type="Proteomes" id="UP000276133">
    <property type="component" value="Unassembled WGS sequence"/>
</dbReference>
<dbReference type="EMBL" id="REGN01008737">
    <property type="protein sequence ID" value="RNA02865.1"/>
    <property type="molecule type" value="Genomic_DNA"/>
</dbReference>
<reference evidence="1 2" key="1">
    <citation type="journal article" date="2018" name="Sci. Rep.">
        <title>Genomic signatures of local adaptation to the degree of environmental predictability in rotifers.</title>
        <authorList>
            <person name="Franch-Gras L."/>
            <person name="Hahn C."/>
            <person name="Garcia-Roger E.M."/>
            <person name="Carmona M.J."/>
            <person name="Serra M."/>
            <person name="Gomez A."/>
        </authorList>
    </citation>
    <scope>NUCLEOTIDE SEQUENCE [LARGE SCALE GENOMIC DNA]</scope>
    <source>
        <strain evidence="1">HYR1</strain>
    </source>
</reference>
<name>A0A3M7PVS2_BRAPC</name>